<gene>
    <name evidence="8" type="ORF">MasN3_41260</name>
</gene>
<proteinExistence type="inferred from homology"/>
<dbReference type="CDD" id="cd05254">
    <property type="entry name" value="dTDP_HR_like_SDR_e"/>
    <property type="match status" value="1"/>
</dbReference>
<dbReference type="PANTHER" id="PTHR10491:SF4">
    <property type="entry name" value="METHIONINE ADENOSYLTRANSFERASE 2 SUBUNIT BETA"/>
    <property type="match status" value="1"/>
</dbReference>
<dbReference type="InterPro" id="IPR005913">
    <property type="entry name" value="dTDP_dehydrorham_reduct"/>
</dbReference>
<dbReference type="EC" id="1.1.1.133" evidence="3 6"/>
<evidence type="ECO:0000259" key="7">
    <source>
        <dbReference type="Pfam" id="PF04321"/>
    </source>
</evidence>
<keyword evidence="6" id="KW-0560">Oxidoreductase</keyword>
<comment type="catalytic activity">
    <reaction evidence="5 6">
        <text>dTDP-beta-L-rhamnose + NADP(+) = dTDP-4-dehydro-beta-L-rhamnose + NADPH + H(+)</text>
        <dbReference type="Rhea" id="RHEA:21796"/>
        <dbReference type="ChEBI" id="CHEBI:15378"/>
        <dbReference type="ChEBI" id="CHEBI:57510"/>
        <dbReference type="ChEBI" id="CHEBI:57783"/>
        <dbReference type="ChEBI" id="CHEBI:58349"/>
        <dbReference type="ChEBI" id="CHEBI:62830"/>
        <dbReference type="EC" id="1.1.1.133"/>
    </reaction>
</comment>
<dbReference type="Proteomes" id="UP001163336">
    <property type="component" value="Chromosome"/>
</dbReference>
<accession>A0ABN6TEJ2</accession>
<evidence type="ECO:0000256" key="2">
    <source>
        <dbReference type="ARBA" id="ARBA00010944"/>
    </source>
</evidence>
<protein>
    <recommendedName>
        <fullName evidence="4 6">dTDP-4-dehydrorhamnose reductase</fullName>
        <ecNumber evidence="3 6">1.1.1.133</ecNumber>
    </recommendedName>
</protein>
<comment type="cofactor">
    <cofactor evidence="6">
        <name>Mg(2+)</name>
        <dbReference type="ChEBI" id="CHEBI:18420"/>
    </cofactor>
    <text evidence="6">Binds 1 Mg(2+) ion per monomer.</text>
</comment>
<keyword evidence="9" id="KW-1185">Reference proteome</keyword>
<keyword evidence="6" id="KW-0521">NADP</keyword>
<dbReference type="RefSeq" id="WP_281909895.1">
    <property type="nucleotide sequence ID" value="NZ_AP026966.1"/>
</dbReference>
<comment type="similarity">
    <text evidence="2 6">Belongs to the dTDP-4-dehydrorhamnose reductase family.</text>
</comment>
<dbReference type="InterPro" id="IPR029903">
    <property type="entry name" value="RmlD-like-bd"/>
</dbReference>
<comment type="function">
    <text evidence="6">Catalyzes the reduction of dTDP-6-deoxy-L-lyxo-4-hexulose to yield dTDP-L-rhamnose.</text>
</comment>
<dbReference type="InterPro" id="IPR036291">
    <property type="entry name" value="NAD(P)-bd_dom_sf"/>
</dbReference>
<dbReference type="Pfam" id="PF04321">
    <property type="entry name" value="RmlD_sub_bind"/>
    <property type="match status" value="1"/>
</dbReference>
<dbReference type="PANTHER" id="PTHR10491">
    <property type="entry name" value="DTDP-4-DEHYDRORHAMNOSE REDUCTASE"/>
    <property type="match status" value="1"/>
</dbReference>
<sequence>MNDMPVQVLILGASGMLGNAMLRLFASSEGFNAYGTVRSQNALAMLPEPVRSNVIDGVDVENTDSMVAVLDRVRPDIVINCIGLVKQLTQADDPLQAIPINALLPHRLARLCTLVNARFVHMSTDCVFSGAKGMYTEDDASDAYDLYGRSKFLGEVDYPHAITLRTSIIGHELDRHTSLIGWFLRQKGKVCGFDRAIFSGLPTIEVARVIRDFVIPHRELQGVYNLSAEPINKFDLLALVAEVYGKQINIVRDSSLVIDRSLDSTRFRQATGFVPPSWPELVRLMHNFK</sequence>
<comment type="pathway">
    <text evidence="1 6">Carbohydrate biosynthesis; dTDP-L-rhamnose biosynthesis.</text>
</comment>
<reference evidence="8" key="1">
    <citation type="submission" date="2022-11" db="EMBL/GenBank/DDBJ databases">
        <title>Isolation and characterization of PLA-degrading bacterium Massilia sp. from Antarctic soil.</title>
        <authorList>
            <person name="Sato K."/>
            <person name="Gomez-Fuentes C."/>
            <person name="Ahmad S.A."/>
            <person name="Zulkharnain A."/>
        </authorList>
    </citation>
    <scope>NUCLEOTIDE SEQUENCE</scope>
    <source>
        <strain evidence="8">N-3</strain>
    </source>
</reference>
<dbReference type="EMBL" id="AP026966">
    <property type="protein sequence ID" value="BDT60632.1"/>
    <property type="molecule type" value="Genomic_DNA"/>
</dbReference>
<dbReference type="Gene3D" id="3.40.50.720">
    <property type="entry name" value="NAD(P)-binding Rossmann-like Domain"/>
    <property type="match status" value="1"/>
</dbReference>
<evidence type="ECO:0000256" key="6">
    <source>
        <dbReference type="RuleBase" id="RU364082"/>
    </source>
</evidence>
<evidence type="ECO:0000256" key="1">
    <source>
        <dbReference type="ARBA" id="ARBA00004781"/>
    </source>
</evidence>
<dbReference type="SUPFAM" id="SSF51735">
    <property type="entry name" value="NAD(P)-binding Rossmann-fold domains"/>
    <property type="match status" value="1"/>
</dbReference>
<evidence type="ECO:0000313" key="9">
    <source>
        <dbReference type="Proteomes" id="UP001163336"/>
    </source>
</evidence>
<name>A0ABN6TEJ2_9BURK</name>
<organism evidence="8 9">
    <name type="scientific">Massilia varians</name>
    <dbReference type="NCBI Taxonomy" id="457921"/>
    <lineage>
        <taxon>Bacteria</taxon>
        <taxon>Pseudomonadati</taxon>
        <taxon>Pseudomonadota</taxon>
        <taxon>Betaproteobacteria</taxon>
        <taxon>Burkholderiales</taxon>
        <taxon>Oxalobacteraceae</taxon>
        <taxon>Telluria group</taxon>
        <taxon>Massilia</taxon>
    </lineage>
</organism>
<evidence type="ECO:0000256" key="3">
    <source>
        <dbReference type="ARBA" id="ARBA00012929"/>
    </source>
</evidence>
<evidence type="ECO:0000313" key="8">
    <source>
        <dbReference type="EMBL" id="BDT60632.1"/>
    </source>
</evidence>
<evidence type="ECO:0000256" key="4">
    <source>
        <dbReference type="ARBA" id="ARBA00017099"/>
    </source>
</evidence>
<evidence type="ECO:0000256" key="5">
    <source>
        <dbReference type="ARBA" id="ARBA00048200"/>
    </source>
</evidence>
<feature type="domain" description="RmlD-like substrate binding" evidence="7">
    <location>
        <begin position="7"/>
        <end position="169"/>
    </location>
</feature>